<comment type="caution">
    <text evidence="1">The sequence shown here is derived from an EMBL/GenBank/DDBJ whole genome shotgun (WGS) entry which is preliminary data.</text>
</comment>
<keyword evidence="1" id="KW-0808">Transferase</keyword>
<dbReference type="EMBL" id="JAPDFL010000001">
    <property type="protein sequence ID" value="MCW1934135.1"/>
    <property type="molecule type" value="Genomic_DNA"/>
</dbReference>
<reference evidence="1 2" key="1">
    <citation type="submission" date="2022-10" db="EMBL/GenBank/DDBJ databases">
        <title>Pararhodobacter sp. nov., isolated from marine algae.</title>
        <authorList>
            <person name="Choi B.J."/>
            <person name="Kim J.M."/>
            <person name="Lee J.K."/>
            <person name="Choi D.G."/>
            <person name="Jeon C.O."/>
        </authorList>
    </citation>
    <scope>NUCLEOTIDE SEQUENCE [LARGE SCALE GENOMIC DNA]</scope>
    <source>
        <strain evidence="1 2">ZQ420</strain>
    </source>
</reference>
<dbReference type="SUPFAM" id="SSF53335">
    <property type="entry name" value="S-adenosyl-L-methionine-dependent methyltransferases"/>
    <property type="match status" value="1"/>
</dbReference>
<dbReference type="InterPro" id="IPR029063">
    <property type="entry name" value="SAM-dependent_MTases_sf"/>
</dbReference>
<name>A0ABT3H308_9RHOB</name>
<dbReference type="Gene3D" id="3.40.50.150">
    <property type="entry name" value="Vaccinia Virus protein VP39"/>
    <property type="match status" value="1"/>
</dbReference>
<dbReference type="RefSeq" id="WP_264506959.1">
    <property type="nucleotide sequence ID" value="NZ_JAPDFL010000001.1"/>
</dbReference>
<dbReference type="GO" id="GO:0008168">
    <property type="term" value="F:methyltransferase activity"/>
    <property type="evidence" value="ECO:0007669"/>
    <property type="project" value="UniProtKB-KW"/>
</dbReference>
<dbReference type="GO" id="GO:0032259">
    <property type="term" value="P:methylation"/>
    <property type="evidence" value="ECO:0007669"/>
    <property type="project" value="UniProtKB-KW"/>
</dbReference>
<protein>
    <submittedName>
        <fullName evidence="1">Class I SAM-dependent methyltransferase</fullName>
    </submittedName>
</protein>
<dbReference type="Pfam" id="PF13578">
    <property type="entry name" value="Methyltransf_24"/>
    <property type="match status" value="1"/>
</dbReference>
<keyword evidence="2" id="KW-1185">Reference proteome</keyword>
<gene>
    <name evidence="1" type="ORF">OKW52_18200</name>
</gene>
<proteinExistence type="predicted"/>
<evidence type="ECO:0000313" key="1">
    <source>
        <dbReference type="EMBL" id="MCW1934135.1"/>
    </source>
</evidence>
<dbReference type="Proteomes" id="UP001208938">
    <property type="component" value="Unassembled WGS sequence"/>
</dbReference>
<accession>A0ABT3H308</accession>
<organism evidence="1 2">
    <name type="scientific">Pararhodobacter zhoushanensis</name>
    <dbReference type="NCBI Taxonomy" id="2479545"/>
    <lineage>
        <taxon>Bacteria</taxon>
        <taxon>Pseudomonadati</taxon>
        <taxon>Pseudomonadota</taxon>
        <taxon>Alphaproteobacteria</taxon>
        <taxon>Rhodobacterales</taxon>
        <taxon>Paracoccaceae</taxon>
        <taxon>Pararhodobacter</taxon>
    </lineage>
</organism>
<keyword evidence="1" id="KW-0489">Methyltransferase</keyword>
<sequence length="199" mass="22317">MHPVLKDVEATVDHRISARSGIVQMIPPSTIGAEIGVFTGVFSEYLAKKATPKTLFLVDPWSRAFGEFYPNWGKYTAFGKLTCAAGEAAARYRAERSAGNVEVIVDSGESWLRSLPPEVKLDWVYLDAAHKFDAVLADLTAISTRLVHEGLILGDDCWTNRDSKHFGVFRAVQEFCRTKPFEIVRIDHDGQYALRRKTR</sequence>
<evidence type="ECO:0000313" key="2">
    <source>
        <dbReference type="Proteomes" id="UP001208938"/>
    </source>
</evidence>